<gene>
    <name evidence="2" type="ORF">RALSY_40483</name>
</gene>
<name>G3A708_9RALS</name>
<protein>
    <submittedName>
        <fullName evidence="2">Uncharacterized protein</fullName>
    </submittedName>
</protein>
<organism evidence="2">
    <name type="scientific">Ralstonia syzygii R24</name>
    <dbReference type="NCBI Taxonomy" id="907261"/>
    <lineage>
        <taxon>Bacteria</taxon>
        <taxon>Pseudomonadati</taxon>
        <taxon>Pseudomonadota</taxon>
        <taxon>Betaproteobacteria</taxon>
        <taxon>Burkholderiales</taxon>
        <taxon>Burkholderiaceae</taxon>
        <taxon>Ralstonia</taxon>
        <taxon>Ralstonia solanacearum species complex</taxon>
    </lineage>
</organism>
<accession>G3A708</accession>
<sequence>MHTTSRKKRGPLSELDRAGR</sequence>
<feature type="region of interest" description="Disordered" evidence="1">
    <location>
        <begin position="1"/>
        <end position="20"/>
    </location>
</feature>
<dbReference type="EMBL" id="FR854089">
    <property type="protein sequence ID" value="CCA86266.1"/>
    <property type="molecule type" value="Genomic_DNA"/>
</dbReference>
<proteinExistence type="predicted"/>
<feature type="compositionally biased region" description="Basic residues" evidence="1">
    <location>
        <begin position="1"/>
        <end position="10"/>
    </location>
</feature>
<evidence type="ECO:0000256" key="1">
    <source>
        <dbReference type="SAM" id="MobiDB-lite"/>
    </source>
</evidence>
<dbReference type="AlphaFoldDB" id="G3A708"/>
<reference evidence="2" key="2">
    <citation type="submission" date="2011-04" db="EMBL/GenBank/DDBJ databases">
        <authorList>
            <person name="Genoscope - CEA"/>
        </authorList>
    </citation>
    <scope>NUCLEOTIDE SEQUENCE</scope>
    <source>
        <strain evidence="2">R24</strain>
    </source>
</reference>
<reference evidence="2" key="1">
    <citation type="journal article" date="2011" name="PLoS ONE">
        <title>Ralstonia syzygii, the Blood Disease Bacterium and some Asian R. solanacearum strains form a single genomic species despite divergent lifestyles.</title>
        <authorList>
            <person name="Remenant B."/>
            <person name="de Cambiaire J.C."/>
            <person name="Cellier G."/>
            <person name="Jacobs J.M."/>
            <person name="Mangenot S."/>
            <person name="Barbe V."/>
            <person name="Lajus A."/>
            <person name="Vallenet D."/>
            <person name="Medigue C."/>
            <person name="Fegan M."/>
            <person name="Allen C."/>
            <person name="Prior P."/>
        </authorList>
    </citation>
    <scope>NUCLEOTIDE SEQUENCE</scope>
    <source>
        <strain evidence="2">R24</strain>
    </source>
</reference>
<evidence type="ECO:0000313" key="2">
    <source>
        <dbReference type="EMBL" id="CCA86266.1"/>
    </source>
</evidence>